<protein>
    <submittedName>
        <fullName evidence="3">Uncharacterized protein</fullName>
    </submittedName>
</protein>
<keyword evidence="4" id="KW-1185">Reference proteome</keyword>
<feature type="region of interest" description="Disordered" evidence="1">
    <location>
        <begin position="296"/>
        <end position="324"/>
    </location>
</feature>
<feature type="non-terminal residue" evidence="3">
    <location>
        <position position="1"/>
    </location>
</feature>
<evidence type="ECO:0000256" key="2">
    <source>
        <dbReference type="SAM" id="SignalP"/>
    </source>
</evidence>
<evidence type="ECO:0000313" key="3">
    <source>
        <dbReference type="EMBL" id="CAG7836331.1"/>
    </source>
</evidence>
<gene>
    <name evidence="3" type="ORF">AFUS01_LOCUS45587</name>
</gene>
<dbReference type="AlphaFoldDB" id="A0A8J2MAZ1"/>
<dbReference type="EMBL" id="CAJVCH010570983">
    <property type="protein sequence ID" value="CAG7836331.1"/>
    <property type="molecule type" value="Genomic_DNA"/>
</dbReference>
<feature type="compositionally biased region" description="Low complexity" evidence="1">
    <location>
        <begin position="296"/>
        <end position="316"/>
    </location>
</feature>
<reference evidence="3" key="1">
    <citation type="submission" date="2021-06" db="EMBL/GenBank/DDBJ databases">
        <authorList>
            <person name="Hodson N. C."/>
            <person name="Mongue J. A."/>
            <person name="Jaron S. K."/>
        </authorList>
    </citation>
    <scope>NUCLEOTIDE SEQUENCE</scope>
</reference>
<feature type="compositionally biased region" description="Polar residues" evidence="1">
    <location>
        <begin position="505"/>
        <end position="514"/>
    </location>
</feature>
<dbReference type="Proteomes" id="UP000708208">
    <property type="component" value="Unassembled WGS sequence"/>
</dbReference>
<feature type="compositionally biased region" description="Gly residues" evidence="1">
    <location>
        <begin position="100"/>
        <end position="113"/>
    </location>
</feature>
<feature type="signal peptide" evidence="2">
    <location>
        <begin position="1"/>
        <end position="18"/>
    </location>
</feature>
<evidence type="ECO:0000313" key="4">
    <source>
        <dbReference type="Proteomes" id="UP000708208"/>
    </source>
</evidence>
<feature type="chain" id="PRO_5035309983" evidence="2">
    <location>
        <begin position="19"/>
        <end position="644"/>
    </location>
</feature>
<keyword evidence="2" id="KW-0732">Signal</keyword>
<feature type="region of interest" description="Disordered" evidence="1">
    <location>
        <begin position="528"/>
        <end position="565"/>
    </location>
</feature>
<comment type="caution">
    <text evidence="3">The sequence shown here is derived from an EMBL/GenBank/DDBJ whole genome shotgun (WGS) entry which is preliminary data.</text>
</comment>
<feature type="region of interest" description="Disordered" evidence="1">
    <location>
        <begin position="455"/>
        <end position="514"/>
    </location>
</feature>
<proteinExistence type="predicted"/>
<accession>A0A8J2MAZ1</accession>
<organism evidence="3 4">
    <name type="scientific">Allacma fusca</name>
    <dbReference type="NCBI Taxonomy" id="39272"/>
    <lineage>
        <taxon>Eukaryota</taxon>
        <taxon>Metazoa</taxon>
        <taxon>Ecdysozoa</taxon>
        <taxon>Arthropoda</taxon>
        <taxon>Hexapoda</taxon>
        <taxon>Collembola</taxon>
        <taxon>Symphypleona</taxon>
        <taxon>Sminthuridae</taxon>
        <taxon>Allacma</taxon>
    </lineage>
</organism>
<feature type="region of interest" description="Disordered" evidence="1">
    <location>
        <begin position="100"/>
        <end position="121"/>
    </location>
</feature>
<feature type="compositionally biased region" description="Polar residues" evidence="1">
    <location>
        <begin position="541"/>
        <end position="554"/>
    </location>
</feature>
<evidence type="ECO:0000256" key="1">
    <source>
        <dbReference type="SAM" id="MobiDB-lite"/>
    </source>
</evidence>
<name>A0A8J2MAZ1_9HEXA</name>
<sequence length="644" mass="68978">MLVFLLKLLLLFSTAVSGIVTPTQDDGSERIIQRSTSFTTGSQSVSNPVSHGMRTVTTSGGSGPVVFPQGHTQTFTRTVVSGQPGTSFSSQSDQFLPAGFGHGNTGMSTGGGKQTVTYSSSSAGRNGLDYNQLLAQGNIQNGQSYAFNMSSAGFPDTGQIGGNQVITRRRTVYSNGSMGGLEDQFPELGQLTSGGQAVVRTLFSNITSGGFQNIPGFEGINEQGGSSQNTQRRFFVTNFTSSGGFPGESQQFSSSSGGPVTFRNFTRVIRTKKIILNSKGEQIEVDDDDSNGFGFGNFSSAGGHSGQQQFSYSSGGLRFPPPTNPVITRNITKIVRTKKIILNSNGEPIEVDDNAGNFNFGNISLGGGSAGQQQYSFSSGGQSLGSGNSVTRILRTKKIIKNSQGQDIEVDDDDSDFNFGNFTSSSSFAGQGQSLASSGGLRTRNITRKFRTKKIITNSQGQQMEVDDNDGDGMTFGSYTPPDDYSDQQQSSHSSGDLRFPPSQIPSFTSRNITRTIRRKKVTINSKGEKVEVDDDDDANGSGSSVQQQSTFSSGGLRFPPPANPTFSRNITRIIRRKKIIVNSKGEPVEVDDEDGDREANFNFGNGATGQQQYSMSSGGLRFPAPANPTFRRNITRIIRRKKI</sequence>